<dbReference type="Gene3D" id="3.30.420.10">
    <property type="entry name" value="Ribonuclease H-like superfamily/Ribonuclease H"/>
    <property type="match status" value="1"/>
</dbReference>
<dbReference type="SUPFAM" id="SSF56672">
    <property type="entry name" value="DNA/RNA polymerases"/>
    <property type="match status" value="1"/>
</dbReference>
<feature type="compositionally biased region" description="Polar residues" evidence="1">
    <location>
        <begin position="388"/>
        <end position="398"/>
    </location>
</feature>
<dbReference type="SUPFAM" id="SSF53098">
    <property type="entry name" value="Ribonuclease H-like"/>
    <property type="match status" value="1"/>
</dbReference>
<dbReference type="GO" id="GO:0042575">
    <property type="term" value="C:DNA polymerase complex"/>
    <property type="evidence" value="ECO:0007669"/>
    <property type="project" value="UniProtKB-ARBA"/>
</dbReference>
<dbReference type="GO" id="GO:0003676">
    <property type="term" value="F:nucleic acid binding"/>
    <property type="evidence" value="ECO:0007669"/>
    <property type="project" value="InterPro"/>
</dbReference>
<dbReference type="Pfam" id="PF05380">
    <property type="entry name" value="Peptidase_A17"/>
    <property type="match status" value="1"/>
</dbReference>
<feature type="compositionally biased region" description="Basic and acidic residues" evidence="1">
    <location>
        <begin position="375"/>
        <end position="387"/>
    </location>
</feature>
<sequence>SSIMTDSHFASAYTRIRTTHAKIKSTKNDIHSIINSCLSINSLTEYESMRVTLYKAINDLQLTIGAYTDAVNKLRRRVDNMISDTTERAETKQKEETLFSQMRDEDDEGLDYDEVSLKDSFLPLIESLVDKTLSKSLAHIHDMTELNAKKETIQQSLTQPTGNSQSSNASDHSINHNHNQHTQSTRFETNLAPLPTISLIPFNGESTDWESFYSQYTSIIDSRTHLSKVEKLVYLRNALRGPALKTVEGIPIGGEYLDDTITRLKENYGRSKRSNTTLINQLHSIKPKSHSLEDQLECTQQFINKVIQISDKSVVDNFIAIHQIAGTIHSTHIKRMYTLEPSTMMEALKSIESDIREQIEIRNLESTFRSINHNENHSHQRQKEKFTDSTFTKPSFTNPPKSSNGISCVYCGKHKYSYCPTITSISDRKSILREKKLCFKLYTASVSLQNPMTNRTATRHVFLDTGGMVSVISRSLVEELSLKPHGTQSMTISGIGGEFTGGNVHDVVTVNVVTTKGLHSIQALVMDSVITRSMHLQPLSAEDYTVVKAHCGDVPHFTQSSIVTPDLLISITDTQDLLVDSKITNLPSGYRLTQSILGPMITGKSKLMVHSTPVESILTSLITDAPFEKRVEQFFSLDETAREYGTTETEARLEINHKVDQHFHETVQVIDNQYQVQYYLKPQVTDLPTNFELAYSRLKSNVQSLSKNIDHIEFYNSIINDQLTSGMIEEVESSIPIDHQSHYLAHQSVLRPDKPTTPLRIVYDASAKMKGKPCLNDVIAQENSHLITQLINNVYVDNVIINTDNPSHEMYSVSKSLFQQMHMNLRDYASNNKTFIQSIDESERAPLGDQKLLGIVWNPDSDDLSIRIPSLTRHTSETKRTMLSTTASIYDPMGLLQPLTLPAKSLVQQLWSEDLKWDQSVDQGIQTQFHELLTDIESFNLTIPRFTGMSTVNEIHLVAFADASKLAMGTAIYLWTPEKTTLLMSRTRLAPAKSKATIPKLELNALVMAHTLLKFVVDTIRKEFPNNSIHTHTFSDSAITLFWCLQDSNKKNNGIFVANRVKSIHEMASTLSSIHKVTYHNPKYVQTHSNPADHITRGLTSIDMNDPNHMWWQGAPWMKDPPGKWPDDPIPPTAHPPYAQIAEPIQSPLINLKRCSTLNKAVNITGFVLRFIQRSLTKSSNSSLKEKYTQFPIMNTRLLTALERSRALQTLIRNHQSCHIHTHDVWIKNNIISQDETEIWRANSRLDHADIPAETKSPILIPTNKDSTLARLIISHTHVTMFHAGTENVLNQLKNHYWIPRSRQLVKSEVRSCIPCRKTNNLPYAYTSTPPLPTDRVTISRPFQSTGIDFIGPFNAHDNAKMYAVIFTCLSSRLSHIEVTDSLLPSAFINAFHRFTSRRGTPTAVLSDQATTLKLSKSDDKEYLPPGEENMSRTAAICQLTRTINLVNSFWSKWHTQYLITLRDSKKDPDSLHVYRSSQIIPKQGAIVLIIDESGNTPRSSWHMGKIISVSGSEATLKSHSGRTIQRPINLLIPLELESNFESSHNSNIDLADRPTPHAMTTRSKSVTPR</sequence>
<feature type="region of interest" description="Disordered" evidence="1">
    <location>
        <begin position="1546"/>
        <end position="1570"/>
    </location>
</feature>
<dbReference type="InterPro" id="IPR012337">
    <property type="entry name" value="RNaseH-like_sf"/>
</dbReference>
<dbReference type="PROSITE" id="PS50175">
    <property type="entry name" value="ASP_PROT_RETROV"/>
    <property type="match status" value="1"/>
</dbReference>
<dbReference type="InterPro" id="IPR040676">
    <property type="entry name" value="DUF5641"/>
</dbReference>
<dbReference type="PANTHER" id="PTHR47331:SF4">
    <property type="entry name" value="PEPTIDASE S1 DOMAIN-CONTAINING PROTEIN"/>
    <property type="match status" value="1"/>
</dbReference>
<name>A0AAN4Z243_9BILA</name>
<feature type="region of interest" description="Disordered" evidence="1">
    <location>
        <begin position="375"/>
        <end position="398"/>
    </location>
</feature>
<dbReference type="Pfam" id="PF18701">
    <property type="entry name" value="DUF5641"/>
    <property type="match status" value="1"/>
</dbReference>
<feature type="compositionally biased region" description="Polar residues" evidence="1">
    <location>
        <begin position="1559"/>
        <end position="1570"/>
    </location>
</feature>
<feature type="non-terminal residue" evidence="3">
    <location>
        <position position="1"/>
    </location>
</feature>
<dbReference type="GO" id="GO:0006259">
    <property type="term" value="P:DNA metabolic process"/>
    <property type="evidence" value="ECO:0007669"/>
    <property type="project" value="UniProtKB-ARBA"/>
</dbReference>
<dbReference type="GO" id="GO:0006508">
    <property type="term" value="P:proteolysis"/>
    <property type="evidence" value="ECO:0007669"/>
    <property type="project" value="InterPro"/>
</dbReference>
<protein>
    <recommendedName>
        <fullName evidence="2">Peptidase A2 domain-containing protein</fullName>
    </recommendedName>
</protein>
<dbReference type="PANTHER" id="PTHR47331">
    <property type="entry name" value="PHD-TYPE DOMAIN-CONTAINING PROTEIN"/>
    <property type="match status" value="1"/>
</dbReference>
<evidence type="ECO:0000259" key="2">
    <source>
        <dbReference type="PROSITE" id="PS50175"/>
    </source>
</evidence>
<evidence type="ECO:0000313" key="3">
    <source>
        <dbReference type="EMBL" id="GMR30538.1"/>
    </source>
</evidence>
<gene>
    <name evidence="3" type="ORF">PMAYCL1PPCAC_00733</name>
</gene>
<keyword evidence="4" id="KW-1185">Reference proteome</keyword>
<dbReference type="GO" id="GO:0004190">
    <property type="term" value="F:aspartic-type endopeptidase activity"/>
    <property type="evidence" value="ECO:0007669"/>
    <property type="project" value="InterPro"/>
</dbReference>
<comment type="caution">
    <text evidence="3">The sequence shown here is derived from an EMBL/GenBank/DDBJ whole genome shotgun (WGS) entry which is preliminary data.</text>
</comment>
<dbReference type="InterPro" id="IPR041588">
    <property type="entry name" value="Integrase_H2C2"/>
</dbReference>
<proteinExistence type="predicted"/>
<dbReference type="Gene3D" id="1.10.340.70">
    <property type="match status" value="1"/>
</dbReference>
<dbReference type="InterPro" id="IPR043502">
    <property type="entry name" value="DNA/RNA_pol_sf"/>
</dbReference>
<accession>A0AAN4Z243</accession>
<evidence type="ECO:0000313" key="4">
    <source>
        <dbReference type="Proteomes" id="UP001328107"/>
    </source>
</evidence>
<evidence type="ECO:0000256" key="1">
    <source>
        <dbReference type="SAM" id="MobiDB-lite"/>
    </source>
</evidence>
<organism evidence="3 4">
    <name type="scientific">Pristionchus mayeri</name>
    <dbReference type="NCBI Taxonomy" id="1317129"/>
    <lineage>
        <taxon>Eukaryota</taxon>
        <taxon>Metazoa</taxon>
        <taxon>Ecdysozoa</taxon>
        <taxon>Nematoda</taxon>
        <taxon>Chromadorea</taxon>
        <taxon>Rhabditida</taxon>
        <taxon>Rhabditina</taxon>
        <taxon>Diplogasteromorpha</taxon>
        <taxon>Diplogasteroidea</taxon>
        <taxon>Neodiplogasteridae</taxon>
        <taxon>Pristionchus</taxon>
    </lineage>
</organism>
<dbReference type="Pfam" id="PF03564">
    <property type="entry name" value="DUF1759"/>
    <property type="match status" value="1"/>
</dbReference>
<dbReference type="Proteomes" id="UP001328107">
    <property type="component" value="Unassembled WGS sequence"/>
</dbReference>
<feature type="region of interest" description="Disordered" evidence="1">
    <location>
        <begin position="156"/>
        <end position="185"/>
    </location>
</feature>
<dbReference type="InterPro" id="IPR036397">
    <property type="entry name" value="RNaseH_sf"/>
</dbReference>
<reference evidence="4" key="1">
    <citation type="submission" date="2022-10" db="EMBL/GenBank/DDBJ databases">
        <title>Genome assembly of Pristionchus species.</title>
        <authorList>
            <person name="Yoshida K."/>
            <person name="Sommer R.J."/>
        </authorList>
    </citation>
    <scope>NUCLEOTIDE SEQUENCE [LARGE SCALE GENOMIC DNA]</scope>
    <source>
        <strain evidence="4">RS5460</strain>
    </source>
</reference>
<dbReference type="EMBL" id="BTRK01000001">
    <property type="protein sequence ID" value="GMR30538.1"/>
    <property type="molecule type" value="Genomic_DNA"/>
</dbReference>
<dbReference type="InterPro" id="IPR005312">
    <property type="entry name" value="DUF1759"/>
</dbReference>
<feature type="domain" description="Peptidase A2" evidence="2">
    <location>
        <begin position="459"/>
        <end position="497"/>
    </location>
</feature>
<dbReference type="InterPro" id="IPR001995">
    <property type="entry name" value="Peptidase_A2_cat"/>
</dbReference>
<dbReference type="InterPro" id="IPR008042">
    <property type="entry name" value="Retrotrans_Pao"/>
</dbReference>
<dbReference type="Pfam" id="PF17921">
    <property type="entry name" value="Integrase_H2C2"/>
    <property type="match status" value="1"/>
</dbReference>